<evidence type="ECO:0000313" key="3">
    <source>
        <dbReference type="Proteomes" id="UP001499843"/>
    </source>
</evidence>
<comment type="caution">
    <text evidence="2">The sequence shown here is derived from an EMBL/GenBank/DDBJ whole genome shotgun (WGS) entry which is preliminary data.</text>
</comment>
<evidence type="ECO:0000313" key="2">
    <source>
        <dbReference type="EMBL" id="GAA2212316.1"/>
    </source>
</evidence>
<organism evidence="2 3">
    <name type="scientific">Nonomuraea monospora</name>
    <dbReference type="NCBI Taxonomy" id="568818"/>
    <lineage>
        <taxon>Bacteria</taxon>
        <taxon>Bacillati</taxon>
        <taxon>Actinomycetota</taxon>
        <taxon>Actinomycetes</taxon>
        <taxon>Streptosporangiales</taxon>
        <taxon>Streptosporangiaceae</taxon>
        <taxon>Nonomuraea</taxon>
    </lineage>
</organism>
<feature type="transmembrane region" description="Helical" evidence="1">
    <location>
        <begin position="57"/>
        <end position="78"/>
    </location>
</feature>
<keyword evidence="1" id="KW-0472">Membrane</keyword>
<dbReference type="Pfam" id="PF11239">
    <property type="entry name" value="DUF3040"/>
    <property type="match status" value="1"/>
</dbReference>
<dbReference type="InterPro" id="IPR021401">
    <property type="entry name" value="DUF3040"/>
</dbReference>
<keyword evidence="1" id="KW-0812">Transmembrane</keyword>
<keyword evidence="1" id="KW-1133">Transmembrane helix</keyword>
<dbReference type="Proteomes" id="UP001499843">
    <property type="component" value="Unassembled WGS sequence"/>
</dbReference>
<name>A0ABN3CSI6_9ACTN</name>
<sequence length="80" mass="8640">MDGVDGLSPQERLVLAEIELELRHSGERLASRLNEFNERAAEGGPRRFGDHVSRGEVAVVAAMVLILTGILTLVIVTCGK</sequence>
<evidence type="ECO:0000256" key="1">
    <source>
        <dbReference type="SAM" id="Phobius"/>
    </source>
</evidence>
<evidence type="ECO:0008006" key="4">
    <source>
        <dbReference type="Google" id="ProtNLM"/>
    </source>
</evidence>
<dbReference type="EMBL" id="BAAAQX010000025">
    <property type="protein sequence ID" value="GAA2212316.1"/>
    <property type="molecule type" value="Genomic_DNA"/>
</dbReference>
<keyword evidence="3" id="KW-1185">Reference proteome</keyword>
<protein>
    <recommendedName>
        <fullName evidence="4">DUF3040 domain-containing protein</fullName>
    </recommendedName>
</protein>
<proteinExistence type="predicted"/>
<accession>A0ABN3CSI6</accession>
<dbReference type="RefSeq" id="WP_344486577.1">
    <property type="nucleotide sequence ID" value="NZ_BAAAQX010000025.1"/>
</dbReference>
<reference evidence="2 3" key="1">
    <citation type="journal article" date="2019" name="Int. J. Syst. Evol. Microbiol.">
        <title>The Global Catalogue of Microorganisms (GCM) 10K type strain sequencing project: providing services to taxonomists for standard genome sequencing and annotation.</title>
        <authorList>
            <consortium name="The Broad Institute Genomics Platform"/>
            <consortium name="The Broad Institute Genome Sequencing Center for Infectious Disease"/>
            <person name="Wu L."/>
            <person name="Ma J."/>
        </authorList>
    </citation>
    <scope>NUCLEOTIDE SEQUENCE [LARGE SCALE GENOMIC DNA]</scope>
    <source>
        <strain evidence="2 3">JCM 16114</strain>
    </source>
</reference>
<gene>
    <name evidence="2" type="ORF">GCM10009850_077780</name>
</gene>